<dbReference type="GO" id="GO:0016780">
    <property type="term" value="F:phosphotransferase activity, for other substituted phosphate groups"/>
    <property type="evidence" value="ECO:0007669"/>
    <property type="project" value="TreeGrafter"/>
</dbReference>
<keyword evidence="7" id="KW-0270">Exopolysaccharide synthesis</keyword>
<evidence type="ECO:0000256" key="9">
    <source>
        <dbReference type="SAM" id="Phobius"/>
    </source>
</evidence>
<gene>
    <name evidence="11" type="ORF">GGQ96_001706</name>
</gene>
<feature type="transmembrane region" description="Helical" evidence="9">
    <location>
        <begin position="304"/>
        <end position="325"/>
    </location>
</feature>
<dbReference type="Pfam" id="PF13727">
    <property type="entry name" value="CoA_binding_3"/>
    <property type="match status" value="1"/>
</dbReference>
<evidence type="ECO:0000259" key="10">
    <source>
        <dbReference type="Pfam" id="PF02397"/>
    </source>
</evidence>
<keyword evidence="12" id="KW-1185">Reference proteome</keyword>
<keyword evidence="4 9" id="KW-0812">Transmembrane</keyword>
<feature type="transmembrane region" description="Helical" evidence="9">
    <location>
        <begin position="101"/>
        <end position="122"/>
    </location>
</feature>
<evidence type="ECO:0000256" key="4">
    <source>
        <dbReference type="ARBA" id="ARBA00022692"/>
    </source>
</evidence>
<comment type="subcellular location">
    <subcellularLocation>
        <location evidence="1">Membrane</location>
        <topology evidence="1">Multi-pass membrane protein</topology>
    </subcellularLocation>
</comment>
<feature type="transmembrane region" description="Helical" evidence="9">
    <location>
        <begin position="69"/>
        <end position="89"/>
    </location>
</feature>
<keyword evidence="3 11" id="KW-0808">Transferase</keyword>
<sequence length="493" mass="54626">MSPLTDLRQGNGSDGPPGEARPVERAPALLEMAGLATRVAEALTVLVVSLLGIWATYTTFQLSPIDQYARVAWLSSVLYALIAELAGCYDVDARFSLRASWPRVSTAWLGCCIAMLTLAFFVRASEDFSRGWTVFWFLSVGFALVVVRGIATGILSRMKRQGVFNQRVAILGATAQGHRLAAYVQSNPMLTVDLVGCYDDRGADTIHPGLCTPHRGGLPQLLADIRAGEIDQVVVAMPYVSDDELQDVVGRLAMFPVLIRLAPDLSAFTLAGQSMVMLGHLPLMTVFERPISGVDQIVKRMEDLLLGSILLIMAAPFLLMVALAVKLDSPGPVFFRQEREGFNHRRFRIWKFRSMRTDMLQYDGISQARRGDPRVTRVGRIIRATSIDEIPQLFNVVFGDMSLVGPRPHAPSTRVAGVLFSEATQNYAARHRVKPGITGWAQVNGWRGETDTDEKLLKRVEYDLYYIDHWSVGFDLYIMARTIAALIFPKSAY</sequence>
<dbReference type="NCBIfam" id="TIGR03023">
    <property type="entry name" value="WcaJ_sugtrans"/>
    <property type="match status" value="1"/>
</dbReference>
<reference evidence="11 12" key="1">
    <citation type="submission" date="2020-08" db="EMBL/GenBank/DDBJ databases">
        <title>Genomic Encyclopedia of Type Strains, Phase IV (KMG-IV): sequencing the most valuable type-strain genomes for metagenomic binning, comparative biology and taxonomic classification.</title>
        <authorList>
            <person name="Goeker M."/>
        </authorList>
    </citation>
    <scope>NUCLEOTIDE SEQUENCE [LARGE SCALE GENOMIC DNA]</scope>
    <source>
        <strain evidence="11 12">DSM 15867</strain>
    </source>
</reference>
<feature type="transmembrane region" description="Helical" evidence="9">
    <location>
        <begin position="39"/>
        <end position="57"/>
    </location>
</feature>
<dbReference type="InterPro" id="IPR003362">
    <property type="entry name" value="Bact_transf"/>
</dbReference>
<protein>
    <submittedName>
        <fullName evidence="11">Undecaprenyl-phosphate glucose phosphotransferase</fullName>
    </submittedName>
</protein>
<dbReference type="Pfam" id="PF02397">
    <property type="entry name" value="Bac_transf"/>
    <property type="match status" value="1"/>
</dbReference>
<evidence type="ECO:0000256" key="8">
    <source>
        <dbReference type="SAM" id="MobiDB-lite"/>
    </source>
</evidence>
<dbReference type="InterPro" id="IPR036291">
    <property type="entry name" value="NAD(P)-bd_dom_sf"/>
</dbReference>
<dbReference type="SUPFAM" id="SSF51735">
    <property type="entry name" value="NAD(P)-binding Rossmann-fold domains"/>
    <property type="match status" value="1"/>
</dbReference>
<comment type="caution">
    <text evidence="11">The sequence shown here is derived from an EMBL/GenBank/DDBJ whole genome shotgun (WGS) entry which is preliminary data.</text>
</comment>
<dbReference type="PANTHER" id="PTHR30576">
    <property type="entry name" value="COLANIC BIOSYNTHESIS UDP-GLUCOSE LIPID CARRIER TRANSFERASE"/>
    <property type="match status" value="1"/>
</dbReference>
<dbReference type="InterPro" id="IPR017475">
    <property type="entry name" value="EPS_sugar_tfrase"/>
</dbReference>
<evidence type="ECO:0000313" key="12">
    <source>
        <dbReference type="Proteomes" id="UP000574769"/>
    </source>
</evidence>
<keyword evidence="5 9" id="KW-1133">Transmembrane helix</keyword>
<dbReference type="Gene3D" id="3.40.50.720">
    <property type="entry name" value="NAD(P)-binding Rossmann-like Domain"/>
    <property type="match status" value="1"/>
</dbReference>
<dbReference type="GO" id="GO:0000271">
    <property type="term" value="P:polysaccharide biosynthetic process"/>
    <property type="evidence" value="ECO:0007669"/>
    <property type="project" value="UniProtKB-KW"/>
</dbReference>
<dbReference type="NCBIfam" id="TIGR03025">
    <property type="entry name" value="EPS_sugtrans"/>
    <property type="match status" value="1"/>
</dbReference>
<feature type="domain" description="Bacterial sugar transferase" evidence="10">
    <location>
        <begin position="299"/>
        <end position="487"/>
    </location>
</feature>
<feature type="region of interest" description="Disordered" evidence="8">
    <location>
        <begin position="1"/>
        <end position="22"/>
    </location>
</feature>
<dbReference type="EMBL" id="JACHNY010000003">
    <property type="protein sequence ID" value="MBB4617578.1"/>
    <property type="molecule type" value="Genomic_DNA"/>
</dbReference>
<dbReference type="PANTHER" id="PTHR30576:SF0">
    <property type="entry name" value="UNDECAPRENYL-PHOSPHATE N-ACETYLGALACTOSAMINYL 1-PHOSPHATE TRANSFERASE-RELATED"/>
    <property type="match status" value="1"/>
</dbReference>
<evidence type="ECO:0000256" key="3">
    <source>
        <dbReference type="ARBA" id="ARBA00022679"/>
    </source>
</evidence>
<feature type="transmembrane region" description="Helical" evidence="9">
    <location>
        <begin position="134"/>
        <end position="155"/>
    </location>
</feature>
<evidence type="ECO:0000256" key="5">
    <source>
        <dbReference type="ARBA" id="ARBA00022989"/>
    </source>
</evidence>
<keyword evidence="6 9" id="KW-0472">Membrane</keyword>
<name>A0A7W7AID3_9SPHN</name>
<dbReference type="InterPro" id="IPR017473">
    <property type="entry name" value="Undecaprenyl-P_gluc_Ptfrase"/>
</dbReference>
<dbReference type="RefSeq" id="WP_184113555.1">
    <property type="nucleotide sequence ID" value="NZ_JACHNY010000003.1"/>
</dbReference>
<dbReference type="Proteomes" id="UP000574769">
    <property type="component" value="Unassembled WGS sequence"/>
</dbReference>
<dbReference type="GO" id="GO:0016020">
    <property type="term" value="C:membrane"/>
    <property type="evidence" value="ECO:0007669"/>
    <property type="project" value="UniProtKB-SubCell"/>
</dbReference>
<evidence type="ECO:0000256" key="7">
    <source>
        <dbReference type="ARBA" id="ARBA00023169"/>
    </source>
</evidence>
<evidence type="ECO:0000256" key="2">
    <source>
        <dbReference type="ARBA" id="ARBA00006464"/>
    </source>
</evidence>
<proteinExistence type="inferred from homology"/>
<comment type="similarity">
    <text evidence="2">Belongs to the bacterial sugar transferase family.</text>
</comment>
<evidence type="ECO:0000256" key="6">
    <source>
        <dbReference type="ARBA" id="ARBA00023136"/>
    </source>
</evidence>
<accession>A0A7W7AID3</accession>
<evidence type="ECO:0000313" key="11">
    <source>
        <dbReference type="EMBL" id="MBB4617578.1"/>
    </source>
</evidence>
<organism evidence="11 12">
    <name type="scientific">Sphingomonas abaci</name>
    <dbReference type="NCBI Taxonomy" id="237611"/>
    <lineage>
        <taxon>Bacteria</taxon>
        <taxon>Pseudomonadati</taxon>
        <taxon>Pseudomonadota</taxon>
        <taxon>Alphaproteobacteria</taxon>
        <taxon>Sphingomonadales</taxon>
        <taxon>Sphingomonadaceae</taxon>
        <taxon>Sphingomonas</taxon>
    </lineage>
</organism>
<dbReference type="AlphaFoldDB" id="A0A7W7AID3"/>
<evidence type="ECO:0000256" key="1">
    <source>
        <dbReference type="ARBA" id="ARBA00004141"/>
    </source>
</evidence>